<dbReference type="InterPro" id="IPR036249">
    <property type="entry name" value="Thioredoxin-like_sf"/>
</dbReference>
<dbReference type="AlphaFoldDB" id="A0AAE5X6Y6"/>
<dbReference type="KEGG" id="bgz:XH91_33265"/>
<keyword evidence="6" id="KW-1185">Reference proteome</keyword>
<evidence type="ECO:0000313" key="6">
    <source>
        <dbReference type="Proteomes" id="UP000290401"/>
    </source>
</evidence>
<accession>A0AAE5X6Y6</accession>
<evidence type="ECO:0000256" key="1">
    <source>
        <dbReference type="SAM" id="SignalP"/>
    </source>
</evidence>
<feature type="domain" description="Thioredoxin" evidence="2">
    <location>
        <begin position="39"/>
        <end position="184"/>
    </location>
</feature>
<evidence type="ECO:0000313" key="4">
    <source>
        <dbReference type="EMBL" id="RXH17844.1"/>
    </source>
</evidence>
<dbReference type="Pfam" id="PF00578">
    <property type="entry name" value="AhpC-TSA"/>
    <property type="match status" value="1"/>
</dbReference>
<dbReference type="PANTHER" id="PTHR42852:SF13">
    <property type="entry name" value="PROTEIN DIPZ"/>
    <property type="match status" value="1"/>
</dbReference>
<evidence type="ECO:0000313" key="5">
    <source>
        <dbReference type="Proteomes" id="UP000288972"/>
    </source>
</evidence>
<feature type="signal peptide" evidence="1">
    <location>
        <begin position="1"/>
        <end position="20"/>
    </location>
</feature>
<dbReference type="GO" id="GO:0016209">
    <property type="term" value="F:antioxidant activity"/>
    <property type="evidence" value="ECO:0007669"/>
    <property type="project" value="InterPro"/>
</dbReference>
<name>A0AAE5X6Y6_9BRAD</name>
<evidence type="ECO:0000313" key="3">
    <source>
        <dbReference type="EMBL" id="QAU49758.1"/>
    </source>
</evidence>
<dbReference type="InterPro" id="IPR000866">
    <property type="entry name" value="AhpC/TSA"/>
</dbReference>
<sequence length="187" mass="20453">MTFKLLAVSAALIGFTVTGAVIPGICDEATPPAVKVAAASQAVTAPDFAGISNWFNSKPLNISDLRGKVVLVDFWTYGCVNCVNTLPHVTDLYAKYKDKGLVVVGVHTPEFPFERSASNVQAALKRHGITYPVAQDNDSKTWDAYRNQYWPAQYVIDQTGKIVFQHEGEGRYDEIDRTVAKLLNASS</sequence>
<dbReference type="InterPro" id="IPR050553">
    <property type="entry name" value="Thioredoxin_ResA/DsbE_sf"/>
</dbReference>
<dbReference type="Gene3D" id="3.40.30.10">
    <property type="entry name" value="Glutaredoxin"/>
    <property type="match status" value="1"/>
</dbReference>
<dbReference type="Proteomes" id="UP000290401">
    <property type="component" value="Unassembled WGS sequence"/>
</dbReference>
<gene>
    <name evidence="4" type="ORF">EAS56_01830</name>
    <name evidence="3" type="ORF">XH91_33265</name>
</gene>
<dbReference type="CDD" id="cd03012">
    <property type="entry name" value="TlpA_like_DipZ_like"/>
    <property type="match status" value="1"/>
</dbReference>
<dbReference type="Proteomes" id="UP000288972">
    <property type="component" value="Chromosome"/>
</dbReference>
<dbReference type="RefSeq" id="WP_128954515.1">
    <property type="nucleotide sequence ID" value="NZ_CP030053.1"/>
</dbReference>
<protein>
    <submittedName>
        <fullName evidence="3 4">Thioredoxin</fullName>
    </submittedName>
</protein>
<keyword evidence="1" id="KW-0732">Signal</keyword>
<feature type="chain" id="PRO_5042031003" evidence="1">
    <location>
        <begin position="21"/>
        <end position="187"/>
    </location>
</feature>
<dbReference type="EMBL" id="CP030053">
    <property type="protein sequence ID" value="QAU49758.1"/>
    <property type="molecule type" value="Genomic_DNA"/>
</dbReference>
<dbReference type="PANTHER" id="PTHR42852">
    <property type="entry name" value="THIOL:DISULFIDE INTERCHANGE PROTEIN DSBE"/>
    <property type="match status" value="1"/>
</dbReference>
<organism evidence="3 5">
    <name type="scientific">Bradyrhizobium guangzhouense</name>
    <dbReference type="NCBI Taxonomy" id="1325095"/>
    <lineage>
        <taxon>Bacteria</taxon>
        <taxon>Pseudomonadati</taxon>
        <taxon>Pseudomonadota</taxon>
        <taxon>Alphaproteobacteria</taxon>
        <taxon>Hyphomicrobiales</taxon>
        <taxon>Nitrobacteraceae</taxon>
        <taxon>Bradyrhizobium</taxon>
    </lineage>
</organism>
<evidence type="ECO:0000259" key="2">
    <source>
        <dbReference type="PROSITE" id="PS51352"/>
    </source>
</evidence>
<dbReference type="GO" id="GO:0016491">
    <property type="term" value="F:oxidoreductase activity"/>
    <property type="evidence" value="ECO:0007669"/>
    <property type="project" value="InterPro"/>
</dbReference>
<dbReference type="EMBL" id="RDQZ01000001">
    <property type="protein sequence ID" value="RXH17844.1"/>
    <property type="molecule type" value="Genomic_DNA"/>
</dbReference>
<dbReference type="InterPro" id="IPR013766">
    <property type="entry name" value="Thioredoxin_domain"/>
</dbReference>
<reference evidence="4 6" key="2">
    <citation type="submission" date="2018-10" db="EMBL/GenBank/DDBJ databases">
        <title>Bradyrhizobium sp. nov., effective nodules isolated from peanut in China.</title>
        <authorList>
            <person name="Li Y."/>
        </authorList>
    </citation>
    <scope>NUCLEOTIDE SEQUENCE [LARGE SCALE GENOMIC DNA]</scope>
    <source>
        <strain evidence="4 6">CCBAU 53426</strain>
    </source>
</reference>
<dbReference type="SUPFAM" id="SSF52833">
    <property type="entry name" value="Thioredoxin-like"/>
    <property type="match status" value="1"/>
</dbReference>
<reference evidence="3 5" key="1">
    <citation type="submission" date="2018-06" db="EMBL/GenBank/DDBJ databases">
        <title>Comparative genomics of rhizobia nodulating Arachis hypogaea in China.</title>
        <authorList>
            <person name="Li Y."/>
        </authorList>
    </citation>
    <scope>NUCLEOTIDE SEQUENCE [LARGE SCALE GENOMIC DNA]</scope>
    <source>
        <strain evidence="3 5">CCBAU 51670</strain>
    </source>
</reference>
<dbReference type="PROSITE" id="PS51352">
    <property type="entry name" value="THIOREDOXIN_2"/>
    <property type="match status" value="1"/>
</dbReference>
<proteinExistence type="predicted"/>